<evidence type="ECO:0000256" key="5">
    <source>
        <dbReference type="ARBA" id="ARBA00022803"/>
    </source>
</evidence>
<organism evidence="11 12">
    <name type="scientific">Muraenolepis orangiensis</name>
    <name type="common">Patagonian moray cod</name>
    <dbReference type="NCBI Taxonomy" id="630683"/>
    <lineage>
        <taxon>Eukaryota</taxon>
        <taxon>Metazoa</taxon>
        <taxon>Chordata</taxon>
        <taxon>Craniata</taxon>
        <taxon>Vertebrata</taxon>
        <taxon>Euteleostomi</taxon>
        <taxon>Actinopterygii</taxon>
        <taxon>Neopterygii</taxon>
        <taxon>Teleostei</taxon>
        <taxon>Neoteleostei</taxon>
        <taxon>Acanthomorphata</taxon>
        <taxon>Zeiogadaria</taxon>
        <taxon>Gadariae</taxon>
        <taxon>Gadiformes</taxon>
        <taxon>Muraenolepidoidei</taxon>
        <taxon>Muraenolepididae</taxon>
        <taxon>Muraenolepis</taxon>
    </lineage>
</organism>
<accession>A0A9Q0IVI5</accession>
<keyword evidence="5 10" id="KW-0802">TPR repeat</keyword>
<dbReference type="AlphaFoldDB" id="A0A9Q0IVI5"/>
<dbReference type="Pfam" id="PF21033">
    <property type="entry name" value="RMD1-3"/>
    <property type="match status" value="1"/>
</dbReference>
<gene>
    <name evidence="11" type="ORF">NHX12_021413</name>
</gene>
<evidence type="ECO:0000256" key="7">
    <source>
        <dbReference type="ARBA" id="ARBA00038360"/>
    </source>
</evidence>
<dbReference type="InterPro" id="IPR019734">
    <property type="entry name" value="TPR_rpt"/>
</dbReference>
<dbReference type="PANTHER" id="PTHR16056:SF16">
    <property type="entry name" value="REGULATOR OF MICROTUBULE DYNAMICS PROTEIN 1"/>
    <property type="match status" value="1"/>
</dbReference>
<comment type="subcellular location">
    <subcellularLocation>
        <location evidence="1">Cytoplasm</location>
        <location evidence="1">Cytoskeleton</location>
    </subcellularLocation>
</comment>
<comment type="similarity">
    <text evidence="7">Belongs to the RMDN family.</text>
</comment>
<dbReference type="Gene3D" id="1.25.40.10">
    <property type="entry name" value="Tetratricopeptide repeat domain"/>
    <property type="match status" value="1"/>
</dbReference>
<dbReference type="PANTHER" id="PTHR16056">
    <property type="entry name" value="REGULATOR OF MICROTUBULE DYNAMICS PROTEIN"/>
    <property type="match status" value="1"/>
</dbReference>
<evidence type="ECO:0000256" key="8">
    <source>
        <dbReference type="ARBA" id="ARBA00039966"/>
    </source>
</evidence>
<keyword evidence="4" id="KW-0677">Repeat</keyword>
<evidence type="ECO:0000313" key="11">
    <source>
        <dbReference type="EMBL" id="KAJ3611398.1"/>
    </source>
</evidence>
<comment type="caution">
    <text evidence="11">The sequence shown here is derived from an EMBL/GenBank/DDBJ whole genome shotgun (WGS) entry which is preliminary data.</text>
</comment>
<feature type="non-terminal residue" evidence="11">
    <location>
        <position position="146"/>
    </location>
</feature>
<dbReference type="GO" id="GO:0005876">
    <property type="term" value="C:spindle microtubule"/>
    <property type="evidence" value="ECO:0007669"/>
    <property type="project" value="TreeGrafter"/>
</dbReference>
<dbReference type="GO" id="GO:0097431">
    <property type="term" value="C:mitotic spindle pole"/>
    <property type="evidence" value="ECO:0007669"/>
    <property type="project" value="TreeGrafter"/>
</dbReference>
<name>A0A9Q0IVI5_9TELE</name>
<evidence type="ECO:0000256" key="2">
    <source>
        <dbReference type="ARBA" id="ARBA00011375"/>
    </source>
</evidence>
<dbReference type="InterPro" id="IPR011990">
    <property type="entry name" value="TPR-like_helical_dom_sf"/>
</dbReference>
<dbReference type="GO" id="GO:0008017">
    <property type="term" value="F:microtubule binding"/>
    <property type="evidence" value="ECO:0007669"/>
    <property type="project" value="TreeGrafter"/>
</dbReference>
<dbReference type="OrthoDB" id="69711at2759"/>
<evidence type="ECO:0000256" key="10">
    <source>
        <dbReference type="PROSITE-ProRule" id="PRU00339"/>
    </source>
</evidence>
<dbReference type="Proteomes" id="UP001148018">
    <property type="component" value="Unassembled WGS sequence"/>
</dbReference>
<dbReference type="InterPro" id="IPR049039">
    <property type="entry name" value="RMD1-3_a_helical_rpt"/>
</dbReference>
<evidence type="ECO:0000256" key="9">
    <source>
        <dbReference type="ARBA" id="ARBA00041958"/>
    </source>
</evidence>
<dbReference type="SUPFAM" id="SSF48452">
    <property type="entry name" value="TPR-like"/>
    <property type="match status" value="1"/>
</dbReference>
<protein>
    <recommendedName>
        <fullName evidence="8">Regulator of microtubule dynamics protein 1</fullName>
    </recommendedName>
    <alternativeName>
        <fullName evidence="9">Protein FAM82B</fullName>
    </alternativeName>
</protein>
<proteinExistence type="inferred from homology"/>
<dbReference type="PROSITE" id="PS50005">
    <property type="entry name" value="TPR"/>
    <property type="match status" value="1"/>
</dbReference>
<keyword evidence="6" id="KW-0206">Cytoskeleton</keyword>
<evidence type="ECO:0000256" key="3">
    <source>
        <dbReference type="ARBA" id="ARBA00022490"/>
    </source>
</evidence>
<comment type="subunit">
    <text evidence="2">Interacts with microtubules.</text>
</comment>
<evidence type="ECO:0000256" key="4">
    <source>
        <dbReference type="ARBA" id="ARBA00022737"/>
    </source>
</evidence>
<keyword evidence="3" id="KW-0963">Cytoplasm</keyword>
<dbReference type="EMBL" id="JANIIK010000037">
    <property type="protein sequence ID" value="KAJ3611398.1"/>
    <property type="molecule type" value="Genomic_DNA"/>
</dbReference>
<feature type="repeat" description="TPR" evidence="10">
    <location>
        <begin position="95"/>
        <end position="128"/>
    </location>
</feature>
<evidence type="ECO:0000256" key="6">
    <source>
        <dbReference type="ARBA" id="ARBA00023212"/>
    </source>
</evidence>
<dbReference type="GO" id="GO:0005739">
    <property type="term" value="C:mitochondrion"/>
    <property type="evidence" value="ECO:0007669"/>
    <property type="project" value="TreeGrafter"/>
</dbReference>
<evidence type="ECO:0000256" key="1">
    <source>
        <dbReference type="ARBA" id="ARBA00004245"/>
    </source>
</evidence>
<reference evidence="11" key="1">
    <citation type="submission" date="2022-07" db="EMBL/GenBank/DDBJ databases">
        <title>Chromosome-level genome of Muraenolepis orangiensis.</title>
        <authorList>
            <person name="Kim J."/>
        </authorList>
    </citation>
    <scope>NUCLEOTIDE SEQUENCE</scope>
    <source>
        <strain evidence="11">KU_S4_2022</strain>
        <tissue evidence="11">Muscle</tissue>
    </source>
</reference>
<keyword evidence="12" id="KW-1185">Reference proteome</keyword>
<evidence type="ECO:0000313" key="12">
    <source>
        <dbReference type="Proteomes" id="UP001148018"/>
    </source>
</evidence>
<sequence length="146" mass="16946">WYGIVLNDCGEYEGSKVKLQNSFIIRKHLERALELNPKDPTTIYILGYWCFYFAELSWSLRKLATVIFGTPPTSSYQEALAFFLRAEEVEPGFYSKNLLMLGKTYLALKDLEKARLWLTKAKDYRPTTLEDKEAHQEAVQLLKQLG</sequence>